<accession>A0A432V880</accession>
<keyword evidence="3" id="KW-1133">Transmembrane helix</keyword>
<dbReference type="Gene3D" id="1.10.287.1490">
    <property type="match status" value="1"/>
</dbReference>
<dbReference type="Proteomes" id="UP000281647">
    <property type="component" value="Unassembled WGS sequence"/>
</dbReference>
<sequence length="459" mass="46524">MVKTPKTRHSKSHREPVTIELEPDAVSRVTETDAPAPDETPAHAAADQGESSQVETGEATVSPGSTDDYAAGAPSGYDFSSADDNSPGAGTFDQKAEATSEPAQAKREARQGGLGLVAAGIVGGVIALAGAGALQFAGILPAANSSGASQAPDSVQTELAQLKQAVAGLEGEAGGPDTELTGRVDALSQTVEQLRADTSALKQAVETAGGDNADLRTLETRLTEAEASIAALRQQGSEQPAGGDVAALGEKLAGLEALVGTADETAKSTTERLGTLEQTVGTLSGKVEAQEAQPKIALSIAASALKSAVDRGAPFEAELETFAAIAPDAPEIQPLRAYAGQGVPSRNDLANESDAAVKAIIAAAKPLAENAGFFDRLLSSAESLVSVRPIGAVEGSGIPETAARMEFAVKSGNLDQALAEYESLPEPAKAAGSAFAEKIRARAEAERLVDRLVAGAMKA</sequence>
<protein>
    <submittedName>
        <fullName evidence="4">Phage tail protein</fullName>
    </submittedName>
</protein>
<keyword evidence="1" id="KW-0175">Coiled coil</keyword>
<reference evidence="4 5" key="1">
    <citation type="submission" date="2018-11" db="EMBL/GenBank/DDBJ databases">
        <title>Pseudaminobacter arsenicus sp. nov., an arsenic-resistant bacterium isolated from arsenic-rich aquifers.</title>
        <authorList>
            <person name="Mu Y."/>
        </authorList>
    </citation>
    <scope>NUCLEOTIDE SEQUENCE [LARGE SCALE GENOMIC DNA]</scope>
    <source>
        <strain evidence="4 5">CB3</strain>
    </source>
</reference>
<dbReference type="OrthoDB" id="8480612at2"/>
<dbReference type="EMBL" id="RKST01000006">
    <property type="protein sequence ID" value="RUM98392.1"/>
    <property type="molecule type" value="Genomic_DNA"/>
</dbReference>
<keyword evidence="3" id="KW-0472">Membrane</keyword>
<keyword evidence="3" id="KW-0812">Transmembrane</keyword>
<keyword evidence="5" id="KW-1185">Reference proteome</keyword>
<organism evidence="4 5">
    <name type="scientific">Borborobacter arsenicus</name>
    <dbReference type="NCBI Taxonomy" id="1851146"/>
    <lineage>
        <taxon>Bacteria</taxon>
        <taxon>Pseudomonadati</taxon>
        <taxon>Pseudomonadota</taxon>
        <taxon>Alphaproteobacteria</taxon>
        <taxon>Hyphomicrobiales</taxon>
        <taxon>Phyllobacteriaceae</taxon>
        <taxon>Borborobacter</taxon>
    </lineage>
</organism>
<evidence type="ECO:0000313" key="4">
    <source>
        <dbReference type="EMBL" id="RUM98392.1"/>
    </source>
</evidence>
<feature type="coiled-coil region" evidence="1">
    <location>
        <begin position="184"/>
        <end position="235"/>
    </location>
</feature>
<evidence type="ECO:0000256" key="2">
    <source>
        <dbReference type="SAM" id="MobiDB-lite"/>
    </source>
</evidence>
<feature type="transmembrane region" description="Helical" evidence="3">
    <location>
        <begin position="114"/>
        <end position="140"/>
    </location>
</feature>
<gene>
    <name evidence="4" type="ORF">EET67_07060</name>
</gene>
<evidence type="ECO:0000256" key="3">
    <source>
        <dbReference type="SAM" id="Phobius"/>
    </source>
</evidence>
<dbReference type="RefSeq" id="WP_128626245.1">
    <property type="nucleotide sequence ID" value="NZ_RKST01000006.1"/>
</dbReference>
<evidence type="ECO:0000313" key="5">
    <source>
        <dbReference type="Proteomes" id="UP000281647"/>
    </source>
</evidence>
<feature type="region of interest" description="Disordered" evidence="2">
    <location>
        <begin position="1"/>
        <end position="107"/>
    </location>
</feature>
<dbReference type="SUPFAM" id="SSF57997">
    <property type="entry name" value="Tropomyosin"/>
    <property type="match status" value="1"/>
</dbReference>
<feature type="compositionally biased region" description="Basic and acidic residues" evidence="2">
    <location>
        <begin position="94"/>
        <end position="107"/>
    </location>
</feature>
<proteinExistence type="predicted"/>
<comment type="caution">
    <text evidence="4">The sequence shown here is derived from an EMBL/GenBank/DDBJ whole genome shotgun (WGS) entry which is preliminary data.</text>
</comment>
<dbReference type="AlphaFoldDB" id="A0A432V880"/>
<name>A0A432V880_9HYPH</name>
<evidence type="ECO:0000256" key="1">
    <source>
        <dbReference type="SAM" id="Coils"/>
    </source>
</evidence>
<feature type="compositionally biased region" description="Basic residues" evidence="2">
    <location>
        <begin position="1"/>
        <end position="12"/>
    </location>
</feature>